<sequence length="137" mass="15081">MPYRAHTIYLSHTVIMLTCASPPICAGGSPLTCAGGSSVIRIYILKSNPLVSSHAYVSRFSIISLRFSFVSSRLIIRFSSRRCFSAGLSFPLCFSFPPSSFHLLSHLFTPIFLFSVTPPTSKTEHAPKIGQARSTYM</sequence>
<organism evidence="1 2">
    <name type="scientific">Hygrophoropsis aurantiaca</name>
    <dbReference type="NCBI Taxonomy" id="72124"/>
    <lineage>
        <taxon>Eukaryota</taxon>
        <taxon>Fungi</taxon>
        <taxon>Dikarya</taxon>
        <taxon>Basidiomycota</taxon>
        <taxon>Agaricomycotina</taxon>
        <taxon>Agaricomycetes</taxon>
        <taxon>Agaricomycetidae</taxon>
        <taxon>Boletales</taxon>
        <taxon>Coniophorineae</taxon>
        <taxon>Hygrophoropsidaceae</taxon>
        <taxon>Hygrophoropsis</taxon>
    </lineage>
</organism>
<protein>
    <submittedName>
        <fullName evidence="1">Uncharacterized protein</fullName>
    </submittedName>
</protein>
<evidence type="ECO:0000313" key="1">
    <source>
        <dbReference type="EMBL" id="KAH7904294.1"/>
    </source>
</evidence>
<feature type="non-terminal residue" evidence="1">
    <location>
        <position position="137"/>
    </location>
</feature>
<accession>A0ACB7ZUE2</accession>
<reference evidence="1" key="1">
    <citation type="journal article" date="2021" name="New Phytol.">
        <title>Evolutionary innovations through gain and loss of genes in the ectomycorrhizal Boletales.</title>
        <authorList>
            <person name="Wu G."/>
            <person name="Miyauchi S."/>
            <person name="Morin E."/>
            <person name="Kuo A."/>
            <person name="Drula E."/>
            <person name="Varga T."/>
            <person name="Kohler A."/>
            <person name="Feng B."/>
            <person name="Cao Y."/>
            <person name="Lipzen A."/>
            <person name="Daum C."/>
            <person name="Hundley H."/>
            <person name="Pangilinan J."/>
            <person name="Johnson J."/>
            <person name="Barry K."/>
            <person name="LaButti K."/>
            <person name="Ng V."/>
            <person name="Ahrendt S."/>
            <person name="Min B."/>
            <person name="Choi I.G."/>
            <person name="Park H."/>
            <person name="Plett J.M."/>
            <person name="Magnuson J."/>
            <person name="Spatafora J.W."/>
            <person name="Nagy L.G."/>
            <person name="Henrissat B."/>
            <person name="Grigoriev I.V."/>
            <person name="Yang Z.L."/>
            <person name="Xu J."/>
            <person name="Martin F.M."/>
        </authorList>
    </citation>
    <scope>NUCLEOTIDE SEQUENCE</scope>
    <source>
        <strain evidence="1">ATCC 28755</strain>
    </source>
</reference>
<comment type="caution">
    <text evidence="1">The sequence shown here is derived from an EMBL/GenBank/DDBJ whole genome shotgun (WGS) entry which is preliminary data.</text>
</comment>
<dbReference type="Proteomes" id="UP000790377">
    <property type="component" value="Unassembled WGS sequence"/>
</dbReference>
<keyword evidence="2" id="KW-1185">Reference proteome</keyword>
<dbReference type="EMBL" id="MU268529">
    <property type="protein sequence ID" value="KAH7904294.1"/>
    <property type="molecule type" value="Genomic_DNA"/>
</dbReference>
<evidence type="ECO:0000313" key="2">
    <source>
        <dbReference type="Proteomes" id="UP000790377"/>
    </source>
</evidence>
<name>A0ACB7ZUE2_9AGAM</name>
<proteinExistence type="predicted"/>
<gene>
    <name evidence="1" type="ORF">BJ138DRAFT_1166792</name>
</gene>